<dbReference type="PANTHER" id="PTHR24346:SF94">
    <property type="entry name" value="NON-SPECIFIC SERINE_THREONINE PROTEIN KINASE"/>
    <property type="match status" value="1"/>
</dbReference>
<dbReference type="PROSITE" id="PS50011">
    <property type="entry name" value="PROTEIN_KINASE_DOM"/>
    <property type="match status" value="1"/>
</dbReference>
<evidence type="ECO:0000256" key="15">
    <source>
        <dbReference type="SAM" id="MobiDB-lite"/>
    </source>
</evidence>
<dbReference type="PROSITE" id="PS00107">
    <property type="entry name" value="PROTEIN_KINASE_ATP"/>
    <property type="match status" value="1"/>
</dbReference>
<keyword evidence="7 14" id="KW-0547">Nucleotide-binding</keyword>
<dbReference type="GO" id="GO:0004674">
    <property type="term" value="F:protein serine/threonine kinase activity"/>
    <property type="evidence" value="ECO:0007669"/>
    <property type="project" value="UniProtKB-KW"/>
</dbReference>
<evidence type="ECO:0000256" key="3">
    <source>
        <dbReference type="ARBA" id="ARBA00012513"/>
    </source>
</evidence>
<evidence type="ECO:0000256" key="10">
    <source>
        <dbReference type="ARBA" id="ARBA00022842"/>
    </source>
</evidence>
<keyword evidence="8 17" id="KW-0418">Kinase</keyword>
<evidence type="ECO:0000256" key="11">
    <source>
        <dbReference type="ARBA" id="ARBA00023211"/>
    </source>
</evidence>
<feature type="region of interest" description="Disordered" evidence="15">
    <location>
        <begin position="260"/>
        <end position="281"/>
    </location>
</feature>
<evidence type="ECO:0000256" key="1">
    <source>
        <dbReference type="ARBA" id="ARBA00001936"/>
    </source>
</evidence>
<evidence type="ECO:0000256" key="7">
    <source>
        <dbReference type="ARBA" id="ARBA00022741"/>
    </source>
</evidence>
<dbReference type="Proteomes" id="UP001211065">
    <property type="component" value="Unassembled WGS sequence"/>
</dbReference>
<dbReference type="InterPro" id="IPR000719">
    <property type="entry name" value="Prot_kinase_dom"/>
</dbReference>
<evidence type="ECO:0000313" key="17">
    <source>
        <dbReference type="EMBL" id="KAJ3211799.1"/>
    </source>
</evidence>
<dbReference type="EMBL" id="JADGJW010000813">
    <property type="protein sequence ID" value="KAJ3211799.1"/>
    <property type="molecule type" value="Genomic_DNA"/>
</dbReference>
<feature type="compositionally biased region" description="Acidic residues" evidence="15">
    <location>
        <begin position="269"/>
        <end position="278"/>
    </location>
</feature>
<accession>A0AAD5U0R6</accession>
<feature type="binding site" evidence="14">
    <location>
        <position position="426"/>
    </location>
    <ligand>
        <name>ATP</name>
        <dbReference type="ChEBI" id="CHEBI:30616"/>
    </ligand>
</feature>
<sequence>MDDGVRETETNRLKYIKNLSIATEYENISSQIKTAVDTIPPNDATIFTPSIDTPLTVTENVKFDEKKFDDFVFFDDDDEKERRSVKFSSSSVQAKNPNHPIEILGRTSESKKRSSVADVSLRSSETKRKSITDVHRRKSDIGKDIKQFIEKKHVFNILSDNSSGSLNTNCKNSVLLKNLSRKKKKKEEEKINPNNNNDLELFNDLKIHGKSKNSVESVFETDDYENEKLRFDFLNGDKNYEEDENEEEIENFDKINSLEAKKQQKSATEQEEEEDDNENQFFNFDRYCEIDDQNYENEDNFFENNSSNSLQKVSRSKKSLNHLNRDLGGSTQICAPPLSVAQQLGFADNQEYYEYLMLAQRHASTNFINSTDIIYSENAVRMKFIGPFLLGDMIGKGSFGKVKEGLCSQTLQRVAVKIINKKRVKKTPNGVENVLREIKLLNNLKHKNIVQLIDVYCKVDEETRGNTGIFNWFSSIEDEPISWKQDDGTEFECNVQVLKWYLVFEYCPCTLQNILEDEGSIDVTRNRDIKPGNILVTTDGIIKLSDFGIAEQFDRYNGSEMESTEFAGTHQFLPPEIVNGELKYYMLTGKFPFEFTKDGSILGLYELIIKCEYEIPDFLDSSCQSLIRGMLTKDEKKRFNLEQIKSHPWTLSSQNPEKQTPISLYPEQVNPVIQQQEISNQIDNNSDSKDKDLNNEDAEEEVAKNFDSCNFETTMIPYIEALYSAELEEDLKKNLTLEQLVMQLYPLEGINK</sequence>
<protein>
    <recommendedName>
        <fullName evidence="3">non-specific serine/threonine protein kinase</fullName>
        <ecNumber evidence="3">2.7.11.1</ecNumber>
    </recommendedName>
</protein>
<keyword evidence="4" id="KW-0723">Serine/threonine-protein kinase</keyword>
<proteinExistence type="predicted"/>
<evidence type="ECO:0000256" key="2">
    <source>
        <dbReference type="ARBA" id="ARBA00001946"/>
    </source>
</evidence>
<comment type="caution">
    <text evidence="17">The sequence shown here is derived from an EMBL/GenBank/DDBJ whole genome shotgun (WGS) entry which is preliminary data.</text>
</comment>
<keyword evidence="5" id="KW-0808">Transferase</keyword>
<dbReference type="InterPro" id="IPR017441">
    <property type="entry name" value="Protein_kinase_ATP_BS"/>
</dbReference>
<dbReference type="GO" id="GO:0005524">
    <property type="term" value="F:ATP binding"/>
    <property type="evidence" value="ECO:0007669"/>
    <property type="project" value="UniProtKB-UniRule"/>
</dbReference>
<evidence type="ECO:0000256" key="13">
    <source>
        <dbReference type="ARBA" id="ARBA00048679"/>
    </source>
</evidence>
<comment type="cofactor">
    <cofactor evidence="1">
        <name>Mn(2+)</name>
        <dbReference type="ChEBI" id="CHEBI:29035"/>
    </cofactor>
</comment>
<keyword evidence="10" id="KW-0460">Magnesium</keyword>
<keyword evidence="9 14" id="KW-0067">ATP-binding</keyword>
<evidence type="ECO:0000256" key="9">
    <source>
        <dbReference type="ARBA" id="ARBA00022840"/>
    </source>
</evidence>
<dbReference type="AlphaFoldDB" id="A0AAD5U0R6"/>
<dbReference type="InterPro" id="IPR011009">
    <property type="entry name" value="Kinase-like_dom_sf"/>
</dbReference>
<name>A0AAD5U0R6_9FUNG</name>
<dbReference type="Gene3D" id="3.30.200.20">
    <property type="entry name" value="Phosphorylase Kinase, domain 1"/>
    <property type="match status" value="1"/>
</dbReference>
<evidence type="ECO:0000256" key="14">
    <source>
        <dbReference type="PROSITE-ProRule" id="PRU10141"/>
    </source>
</evidence>
<dbReference type="Pfam" id="PF00069">
    <property type="entry name" value="Pkinase"/>
    <property type="match status" value="1"/>
</dbReference>
<dbReference type="SUPFAM" id="SSF56112">
    <property type="entry name" value="Protein kinase-like (PK-like)"/>
    <property type="match status" value="1"/>
</dbReference>
<evidence type="ECO:0000256" key="12">
    <source>
        <dbReference type="ARBA" id="ARBA00047899"/>
    </source>
</evidence>
<dbReference type="Gene3D" id="1.10.510.10">
    <property type="entry name" value="Transferase(Phosphotransferase) domain 1"/>
    <property type="match status" value="1"/>
</dbReference>
<evidence type="ECO:0000256" key="5">
    <source>
        <dbReference type="ARBA" id="ARBA00022679"/>
    </source>
</evidence>
<dbReference type="SMART" id="SM00220">
    <property type="entry name" value="S_TKc"/>
    <property type="match status" value="1"/>
</dbReference>
<gene>
    <name evidence="17" type="primary">LKB1</name>
    <name evidence="17" type="ORF">HK099_007920</name>
</gene>
<evidence type="ECO:0000313" key="18">
    <source>
        <dbReference type="Proteomes" id="UP001211065"/>
    </source>
</evidence>
<evidence type="ECO:0000256" key="4">
    <source>
        <dbReference type="ARBA" id="ARBA00022527"/>
    </source>
</evidence>
<evidence type="ECO:0000256" key="6">
    <source>
        <dbReference type="ARBA" id="ARBA00022723"/>
    </source>
</evidence>
<comment type="catalytic activity">
    <reaction evidence="13">
        <text>L-seryl-[protein] + ATP = O-phospho-L-seryl-[protein] + ADP + H(+)</text>
        <dbReference type="Rhea" id="RHEA:17989"/>
        <dbReference type="Rhea" id="RHEA-COMP:9863"/>
        <dbReference type="Rhea" id="RHEA-COMP:11604"/>
        <dbReference type="ChEBI" id="CHEBI:15378"/>
        <dbReference type="ChEBI" id="CHEBI:29999"/>
        <dbReference type="ChEBI" id="CHEBI:30616"/>
        <dbReference type="ChEBI" id="CHEBI:83421"/>
        <dbReference type="ChEBI" id="CHEBI:456216"/>
        <dbReference type="EC" id="2.7.11.1"/>
    </reaction>
</comment>
<comment type="cofactor">
    <cofactor evidence="2">
        <name>Mg(2+)</name>
        <dbReference type="ChEBI" id="CHEBI:18420"/>
    </cofactor>
</comment>
<comment type="catalytic activity">
    <reaction evidence="12">
        <text>L-threonyl-[protein] + ATP = O-phospho-L-threonyl-[protein] + ADP + H(+)</text>
        <dbReference type="Rhea" id="RHEA:46608"/>
        <dbReference type="Rhea" id="RHEA-COMP:11060"/>
        <dbReference type="Rhea" id="RHEA-COMP:11605"/>
        <dbReference type="ChEBI" id="CHEBI:15378"/>
        <dbReference type="ChEBI" id="CHEBI:30013"/>
        <dbReference type="ChEBI" id="CHEBI:30616"/>
        <dbReference type="ChEBI" id="CHEBI:61977"/>
        <dbReference type="ChEBI" id="CHEBI:456216"/>
        <dbReference type="EC" id="2.7.11.1"/>
    </reaction>
</comment>
<dbReference type="PANTHER" id="PTHR24346">
    <property type="entry name" value="MAP/MICROTUBULE AFFINITY-REGULATING KINASE"/>
    <property type="match status" value="1"/>
</dbReference>
<dbReference type="GO" id="GO:0046872">
    <property type="term" value="F:metal ion binding"/>
    <property type="evidence" value="ECO:0007669"/>
    <property type="project" value="UniProtKB-KW"/>
</dbReference>
<evidence type="ECO:0000259" key="16">
    <source>
        <dbReference type="PROSITE" id="PS50011"/>
    </source>
</evidence>
<keyword evidence="18" id="KW-1185">Reference proteome</keyword>
<dbReference type="EC" id="2.7.11.1" evidence="3"/>
<evidence type="ECO:0000256" key="8">
    <source>
        <dbReference type="ARBA" id="ARBA00022777"/>
    </source>
</evidence>
<keyword evidence="6" id="KW-0479">Metal-binding</keyword>
<feature type="domain" description="Protein kinase" evidence="16">
    <location>
        <begin position="388"/>
        <end position="650"/>
    </location>
</feature>
<organism evidence="17 18">
    <name type="scientific">Clydaea vesicula</name>
    <dbReference type="NCBI Taxonomy" id="447962"/>
    <lineage>
        <taxon>Eukaryota</taxon>
        <taxon>Fungi</taxon>
        <taxon>Fungi incertae sedis</taxon>
        <taxon>Chytridiomycota</taxon>
        <taxon>Chytridiomycota incertae sedis</taxon>
        <taxon>Chytridiomycetes</taxon>
        <taxon>Lobulomycetales</taxon>
        <taxon>Lobulomycetaceae</taxon>
        <taxon>Clydaea</taxon>
    </lineage>
</organism>
<dbReference type="GO" id="GO:0035556">
    <property type="term" value="P:intracellular signal transduction"/>
    <property type="evidence" value="ECO:0007669"/>
    <property type="project" value="TreeGrafter"/>
</dbReference>
<dbReference type="GO" id="GO:0005737">
    <property type="term" value="C:cytoplasm"/>
    <property type="evidence" value="ECO:0007669"/>
    <property type="project" value="TreeGrafter"/>
</dbReference>
<keyword evidence="11" id="KW-0464">Manganese</keyword>
<reference evidence="17" key="1">
    <citation type="submission" date="2020-05" db="EMBL/GenBank/DDBJ databases">
        <title>Phylogenomic resolution of chytrid fungi.</title>
        <authorList>
            <person name="Stajich J.E."/>
            <person name="Amses K."/>
            <person name="Simmons R."/>
            <person name="Seto K."/>
            <person name="Myers J."/>
            <person name="Bonds A."/>
            <person name="Quandt C.A."/>
            <person name="Barry K."/>
            <person name="Liu P."/>
            <person name="Grigoriev I."/>
            <person name="Longcore J.E."/>
            <person name="James T.Y."/>
        </authorList>
    </citation>
    <scope>NUCLEOTIDE SEQUENCE</scope>
    <source>
        <strain evidence="17">JEL0476</strain>
    </source>
</reference>